<comment type="subcellular location">
    <subcellularLocation>
        <location evidence="1 7">Cell membrane</location>
        <topology evidence="1 7">Multi-pass membrane protein</topology>
    </subcellularLocation>
</comment>
<dbReference type="InterPro" id="IPR000515">
    <property type="entry name" value="MetI-like"/>
</dbReference>
<keyword evidence="5 7" id="KW-1133">Transmembrane helix</keyword>
<dbReference type="GO" id="GO:0055085">
    <property type="term" value="P:transmembrane transport"/>
    <property type="evidence" value="ECO:0007669"/>
    <property type="project" value="InterPro"/>
</dbReference>
<evidence type="ECO:0000256" key="6">
    <source>
        <dbReference type="ARBA" id="ARBA00023136"/>
    </source>
</evidence>
<dbReference type="Pfam" id="PF00528">
    <property type="entry name" value="BPD_transp_1"/>
    <property type="match status" value="1"/>
</dbReference>
<feature type="transmembrane region" description="Helical" evidence="7">
    <location>
        <begin position="164"/>
        <end position="187"/>
    </location>
</feature>
<evidence type="ECO:0000256" key="5">
    <source>
        <dbReference type="ARBA" id="ARBA00022989"/>
    </source>
</evidence>
<feature type="transmembrane region" description="Helical" evidence="7">
    <location>
        <begin position="223"/>
        <end position="244"/>
    </location>
</feature>
<feature type="transmembrane region" description="Helical" evidence="7">
    <location>
        <begin position="116"/>
        <end position="136"/>
    </location>
</feature>
<sequence length="306" mass="33801">MAISLRPRRRVRVTPPVRFAWIILTPFLLSLVIFTGIPLVMAFVQSLQHGDLITSDRPFVGLANYQYALTQDPVFFTTLSNTLFYTVVTVLLGNTFSFGLALLISHIRRFVGVFRLLFYLPGITTAVAVASVWKALYDVNAGVFNQILRSFGLVGPDWLGDTHLALLSVTTMSIWWGIGGGMLIYLAGLQGVDTSLYEAARVDGARGWPIFWYITLPQMQPMLIFQGIIGTIAGMQVFVPMFVLTNGGPIDATRSIVEYMIDNGLGQGNGSIDIGYAAAISFILFALVFVLVMLEFWLARKGERDV</sequence>
<reference evidence="10" key="1">
    <citation type="submission" date="2018-12" db="EMBL/GenBank/DDBJ databases">
        <title>Tengunoibacter tsumagoiensis gen. nov., sp. nov., Dictyobacter kobayashii sp. nov., D. alpinus sp. nov., and D. joshuensis sp. nov. and description of Dictyobacteraceae fam. nov. within the order Ktedonobacterales isolated from Tengu-no-mugimeshi.</title>
        <authorList>
            <person name="Wang C.M."/>
            <person name="Zheng Y."/>
            <person name="Sakai Y."/>
            <person name="Toyoda A."/>
            <person name="Minakuchi Y."/>
            <person name="Abe K."/>
            <person name="Yokota A."/>
            <person name="Yabe S."/>
        </authorList>
    </citation>
    <scope>NUCLEOTIDE SEQUENCE [LARGE SCALE GENOMIC DNA]</scope>
    <source>
        <strain evidence="10">Uno11</strain>
    </source>
</reference>
<keyword evidence="6 7" id="KW-0472">Membrane</keyword>
<dbReference type="GO" id="GO:0005886">
    <property type="term" value="C:plasma membrane"/>
    <property type="evidence" value="ECO:0007669"/>
    <property type="project" value="UniProtKB-SubCell"/>
</dbReference>
<evidence type="ECO:0000256" key="7">
    <source>
        <dbReference type="RuleBase" id="RU363032"/>
    </source>
</evidence>
<accession>A0A402ATZ5</accession>
<feature type="domain" description="ABC transmembrane type-1" evidence="8">
    <location>
        <begin position="79"/>
        <end position="295"/>
    </location>
</feature>
<dbReference type="Gene3D" id="1.10.3720.10">
    <property type="entry name" value="MetI-like"/>
    <property type="match status" value="1"/>
</dbReference>
<protein>
    <submittedName>
        <fullName evidence="9">Sugar ABC transporter permease</fullName>
    </submittedName>
</protein>
<organism evidence="9 10">
    <name type="scientific">Dictyobacter kobayashii</name>
    <dbReference type="NCBI Taxonomy" id="2014872"/>
    <lineage>
        <taxon>Bacteria</taxon>
        <taxon>Bacillati</taxon>
        <taxon>Chloroflexota</taxon>
        <taxon>Ktedonobacteria</taxon>
        <taxon>Ktedonobacterales</taxon>
        <taxon>Dictyobacteraceae</taxon>
        <taxon>Dictyobacter</taxon>
    </lineage>
</organism>
<dbReference type="InterPro" id="IPR051393">
    <property type="entry name" value="ABC_transporter_permease"/>
</dbReference>
<evidence type="ECO:0000313" key="10">
    <source>
        <dbReference type="Proteomes" id="UP000287188"/>
    </source>
</evidence>
<dbReference type="PANTHER" id="PTHR30193">
    <property type="entry name" value="ABC TRANSPORTER PERMEASE PROTEIN"/>
    <property type="match status" value="1"/>
</dbReference>
<dbReference type="OrthoDB" id="9809173at2"/>
<dbReference type="Proteomes" id="UP000287188">
    <property type="component" value="Unassembled WGS sequence"/>
</dbReference>
<gene>
    <name evidence="9" type="ORF">KDK_63030</name>
</gene>
<evidence type="ECO:0000313" key="9">
    <source>
        <dbReference type="EMBL" id="GCE22503.1"/>
    </source>
</evidence>
<keyword evidence="10" id="KW-1185">Reference proteome</keyword>
<proteinExistence type="inferred from homology"/>
<dbReference type="EMBL" id="BIFS01000002">
    <property type="protein sequence ID" value="GCE22503.1"/>
    <property type="molecule type" value="Genomic_DNA"/>
</dbReference>
<dbReference type="AlphaFoldDB" id="A0A402ATZ5"/>
<feature type="transmembrane region" description="Helical" evidence="7">
    <location>
        <begin position="83"/>
        <end position="104"/>
    </location>
</feature>
<evidence type="ECO:0000256" key="2">
    <source>
        <dbReference type="ARBA" id="ARBA00022448"/>
    </source>
</evidence>
<dbReference type="CDD" id="cd06261">
    <property type="entry name" value="TM_PBP2"/>
    <property type="match status" value="1"/>
</dbReference>
<dbReference type="SUPFAM" id="SSF161098">
    <property type="entry name" value="MetI-like"/>
    <property type="match status" value="1"/>
</dbReference>
<dbReference type="PANTHER" id="PTHR30193:SF37">
    <property type="entry name" value="INNER MEMBRANE ABC TRANSPORTER PERMEASE PROTEIN YCJO"/>
    <property type="match status" value="1"/>
</dbReference>
<dbReference type="RefSeq" id="WP_126555410.1">
    <property type="nucleotide sequence ID" value="NZ_BIFS01000002.1"/>
</dbReference>
<evidence type="ECO:0000256" key="3">
    <source>
        <dbReference type="ARBA" id="ARBA00022475"/>
    </source>
</evidence>
<dbReference type="InterPro" id="IPR035906">
    <property type="entry name" value="MetI-like_sf"/>
</dbReference>
<keyword evidence="4 7" id="KW-0812">Transmembrane</keyword>
<evidence type="ECO:0000256" key="1">
    <source>
        <dbReference type="ARBA" id="ARBA00004651"/>
    </source>
</evidence>
<evidence type="ECO:0000256" key="4">
    <source>
        <dbReference type="ARBA" id="ARBA00022692"/>
    </source>
</evidence>
<comment type="similarity">
    <text evidence="7">Belongs to the binding-protein-dependent transport system permease family.</text>
</comment>
<evidence type="ECO:0000259" key="8">
    <source>
        <dbReference type="PROSITE" id="PS50928"/>
    </source>
</evidence>
<dbReference type="PROSITE" id="PS50928">
    <property type="entry name" value="ABC_TM1"/>
    <property type="match status" value="1"/>
</dbReference>
<feature type="transmembrane region" description="Helical" evidence="7">
    <location>
        <begin position="274"/>
        <end position="298"/>
    </location>
</feature>
<feature type="transmembrane region" description="Helical" evidence="7">
    <location>
        <begin position="21"/>
        <end position="44"/>
    </location>
</feature>
<keyword evidence="3" id="KW-1003">Cell membrane</keyword>
<keyword evidence="2 7" id="KW-0813">Transport</keyword>
<comment type="caution">
    <text evidence="9">The sequence shown here is derived from an EMBL/GenBank/DDBJ whole genome shotgun (WGS) entry which is preliminary data.</text>
</comment>
<name>A0A402ATZ5_9CHLR</name>